<sequence length="58" mass="6182">MPGVVGAQDLPHAAPGDRTVHPVGAELPRHAHSSDRRPGHPSGSPHPSRTLTSRGHRW</sequence>
<dbReference type="AlphaFoldDB" id="A0A853ALW7"/>
<comment type="caution">
    <text evidence="2">The sequence shown here is derived from an EMBL/GenBank/DDBJ whole genome shotgun (WGS) entry which is preliminary data.</text>
</comment>
<reference evidence="2 3" key="1">
    <citation type="submission" date="2020-07" db="EMBL/GenBank/DDBJ databases">
        <title>Sequencing the genomes of 1000 actinobacteria strains.</title>
        <authorList>
            <person name="Klenk H.-P."/>
        </authorList>
    </citation>
    <scope>NUCLEOTIDE SEQUENCE [LARGE SCALE GENOMIC DNA]</scope>
    <source>
        <strain evidence="2 3">DSM 44065</strain>
    </source>
</reference>
<evidence type="ECO:0000313" key="2">
    <source>
        <dbReference type="EMBL" id="NYI84766.1"/>
    </source>
</evidence>
<protein>
    <submittedName>
        <fullName evidence="2">Uncharacterized protein</fullName>
    </submittedName>
</protein>
<keyword evidence="3" id="KW-1185">Reference proteome</keyword>
<dbReference type="Proteomes" id="UP000587002">
    <property type="component" value="Unassembled WGS sequence"/>
</dbReference>
<accession>A0A853ALW7</accession>
<feature type="compositionally biased region" description="Low complexity" evidence="1">
    <location>
        <begin position="40"/>
        <end position="49"/>
    </location>
</feature>
<name>A0A853ALW7_9PSEU</name>
<evidence type="ECO:0000256" key="1">
    <source>
        <dbReference type="SAM" id="MobiDB-lite"/>
    </source>
</evidence>
<dbReference type="EMBL" id="JACCFJ010000001">
    <property type="protein sequence ID" value="NYI84766.1"/>
    <property type="molecule type" value="Genomic_DNA"/>
</dbReference>
<feature type="compositionally biased region" description="Basic and acidic residues" evidence="1">
    <location>
        <begin position="27"/>
        <end position="38"/>
    </location>
</feature>
<proteinExistence type="predicted"/>
<organism evidence="2 3">
    <name type="scientific">Saccharopolyspora hordei</name>
    <dbReference type="NCBI Taxonomy" id="1838"/>
    <lineage>
        <taxon>Bacteria</taxon>
        <taxon>Bacillati</taxon>
        <taxon>Actinomycetota</taxon>
        <taxon>Actinomycetes</taxon>
        <taxon>Pseudonocardiales</taxon>
        <taxon>Pseudonocardiaceae</taxon>
        <taxon>Saccharopolyspora</taxon>
    </lineage>
</organism>
<feature type="region of interest" description="Disordered" evidence="1">
    <location>
        <begin position="1"/>
        <end position="58"/>
    </location>
</feature>
<gene>
    <name evidence="2" type="ORF">HNR68_003396</name>
</gene>
<evidence type="ECO:0000313" key="3">
    <source>
        <dbReference type="Proteomes" id="UP000587002"/>
    </source>
</evidence>